<name>A0A5D3D3N7_CUCMM</name>
<comment type="caution">
    <text evidence="2">The sequence shown here is derived from an EMBL/GenBank/DDBJ whole genome shotgun (WGS) entry which is preliminary data.</text>
</comment>
<protein>
    <submittedName>
        <fullName evidence="2">Cingulin-like</fullName>
    </submittedName>
</protein>
<dbReference type="PANTHER" id="PTHR36001:SF2">
    <property type="entry name" value="CTAGE FAMILY PROTEIN-RELATED"/>
    <property type="match status" value="1"/>
</dbReference>
<dbReference type="InterPro" id="IPR053327">
    <property type="entry name" value="KIP"/>
</dbReference>
<proteinExistence type="predicted"/>
<keyword evidence="1" id="KW-0175">Coiled coil</keyword>
<sequence length="241" mass="27831">METKIIGDNNSLSVPENYNLFISLINEYVAEKMRDEQRIVILKRRIEDLRSQLEATNVEIENAKRARETTQQELKGCEVELSMNKASVQTLEIRISVLQSEIATTASELESLKIINHLFALNKKIRAVQSDTLNPNTIVMIIVDPMKFQEELYMKNVGFLKNATEESHQPEEDNNKNSSLSVEERLIRVITEITHGEEDCMTEEQILREDRETKIYLEQRRAAMLMMVKGQTELEAAVKYP</sequence>
<organism evidence="2 3">
    <name type="scientific">Cucumis melo var. makuwa</name>
    <name type="common">Oriental melon</name>
    <dbReference type="NCBI Taxonomy" id="1194695"/>
    <lineage>
        <taxon>Eukaryota</taxon>
        <taxon>Viridiplantae</taxon>
        <taxon>Streptophyta</taxon>
        <taxon>Embryophyta</taxon>
        <taxon>Tracheophyta</taxon>
        <taxon>Spermatophyta</taxon>
        <taxon>Magnoliopsida</taxon>
        <taxon>eudicotyledons</taxon>
        <taxon>Gunneridae</taxon>
        <taxon>Pentapetalae</taxon>
        <taxon>rosids</taxon>
        <taxon>fabids</taxon>
        <taxon>Cucurbitales</taxon>
        <taxon>Cucurbitaceae</taxon>
        <taxon>Benincaseae</taxon>
        <taxon>Cucumis</taxon>
    </lineage>
</organism>
<gene>
    <name evidence="2" type="ORF">E5676_scaffold1804G00100</name>
</gene>
<evidence type="ECO:0000256" key="1">
    <source>
        <dbReference type="SAM" id="Coils"/>
    </source>
</evidence>
<dbReference type="SUPFAM" id="SSF57997">
    <property type="entry name" value="Tropomyosin"/>
    <property type="match status" value="1"/>
</dbReference>
<evidence type="ECO:0000313" key="3">
    <source>
        <dbReference type="Proteomes" id="UP000321947"/>
    </source>
</evidence>
<feature type="coiled-coil region" evidence="1">
    <location>
        <begin position="32"/>
        <end position="80"/>
    </location>
</feature>
<dbReference type="PANTHER" id="PTHR36001">
    <property type="entry name" value="CTAGE FAMILY PROTEIN-RELATED"/>
    <property type="match status" value="1"/>
</dbReference>
<reference evidence="2 3" key="1">
    <citation type="submission" date="2019-08" db="EMBL/GenBank/DDBJ databases">
        <title>Draft genome sequences of two oriental melons (Cucumis melo L. var makuwa).</title>
        <authorList>
            <person name="Kwon S.-Y."/>
        </authorList>
    </citation>
    <scope>NUCLEOTIDE SEQUENCE [LARGE SCALE GENOMIC DNA]</scope>
    <source>
        <strain evidence="3">cv. Chang Bougi</strain>
        <tissue evidence="2">Leaf</tissue>
    </source>
</reference>
<dbReference type="EMBL" id="SSTD01007964">
    <property type="protein sequence ID" value="TYK17739.1"/>
    <property type="molecule type" value="Genomic_DNA"/>
</dbReference>
<dbReference type="AlphaFoldDB" id="A0A5D3D3N7"/>
<dbReference type="Proteomes" id="UP000321947">
    <property type="component" value="Unassembled WGS sequence"/>
</dbReference>
<evidence type="ECO:0000313" key="2">
    <source>
        <dbReference type="EMBL" id="TYK17739.1"/>
    </source>
</evidence>
<accession>A0A5D3D3N7</accession>